<feature type="binding site" evidence="17">
    <location>
        <position position="144"/>
    </location>
    <ligand>
        <name>ATP</name>
        <dbReference type="ChEBI" id="CHEBI:30616"/>
    </ligand>
</feature>
<evidence type="ECO:0000259" key="19">
    <source>
        <dbReference type="PROSITE" id="PS50011"/>
    </source>
</evidence>
<dbReference type="InterPro" id="IPR043024">
    <property type="entry name" value="KA1_sf_fungal"/>
</dbReference>
<keyword evidence="10 17" id="KW-0547">Nucleotide-binding</keyword>
<keyword evidence="9" id="KW-0479">Metal-binding</keyword>
<feature type="region of interest" description="Disordered" evidence="18">
    <location>
        <begin position="84"/>
        <end position="103"/>
    </location>
</feature>
<feature type="region of interest" description="Disordered" evidence="18">
    <location>
        <begin position="791"/>
        <end position="813"/>
    </location>
</feature>
<dbReference type="InterPro" id="IPR031850">
    <property type="entry name" value="Fungal_KA1_dom"/>
</dbReference>
<keyword evidence="21" id="KW-1185">Reference proteome</keyword>
<evidence type="ECO:0000256" key="6">
    <source>
        <dbReference type="ARBA" id="ARBA00022527"/>
    </source>
</evidence>
<dbReference type="FunFam" id="1.10.510.10:FF:000394">
    <property type="entry name" value="Serine/threonine-protein kinase HSL1"/>
    <property type="match status" value="1"/>
</dbReference>
<comment type="subcellular location">
    <subcellularLocation>
        <location evidence="2">Bud neck</location>
    </subcellularLocation>
</comment>
<evidence type="ECO:0000256" key="9">
    <source>
        <dbReference type="ARBA" id="ARBA00022723"/>
    </source>
</evidence>
<keyword evidence="7" id="KW-0597">Phosphoprotein</keyword>
<feature type="compositionally biased region" description="Basic and acidic residues" evidence="18">
    <location>
        <begin position="1"/>
        <end position="11"/>
    </location>
</feature>
<feature type="region of interest" description="Disordered" evidence="18">
    <location>
        <begin position="378"/>
        <end position="402"/>
    </location>
</feature>
<evidence type="ECO:0000256" key="3">
    <source>
        <dbReference type="ARBA" id="ARBA00006234"/>
    </source>
</evidence>
<dbReference type="Pfam" id="PF21115">
    <property type="entry name" value="UBA_BRSK"/>
    <property type="match status" value="1"/>
</dbReference>
<keyword evidence="12 17" id="KW-0067">ATP-binding</keyword>
<feature type="domain" description="Protein kinase" evidence="19">
    <location>
        <begin position="111"/>
        <end position="370"/>
    </location>
</feature>
<comment type="catalytic activity">
    <reaction evidence="16">
        <text>L-seryl-[protein] + ATP = O-phospho-L-seryl-[protein] + ADP + H(+)</text>
        <dbReference type="Rhea" id="RHEA:17989"/>
        <dbReference type="Rhea" id="RHEA-COMP:9863"/>
        <dbReference type="Rhea" id="RHEA-COMP:11604"/>
        <dbReference type="ChEBI" id="CHEBI:15378"/>
        <dbReference type="ChEBI" id="CHEBI:29999"/>
        <dbReference type="ChEBI" id="CHEBI:30616"/>
        <dbReference type="ChEBI" id="CHEBI:83421"/>
        <dbReference type="ChEBI" id="CHEBI:456216"/>
        <dbReference type="EC" id="2.7.11.1"/>
    </reaction>
</comment>
<feature type="region of interest" description="Disordered" evidence="18">
    <location>
        <begin position="915"/>
        <end position="944"/>
    </location>
</feature>
<feature type="compositionally biased region" description="Polar residues" evidence="18">
    <location>
        <begin position="20"/>
        <end position="32"/>
    </location>
</feature>
<dbReference type="PANTHER" id="PTHR24346:SF110">
    <property type="entry name" value="NON-SPECIFIC SERINE_THREONINE PROTEIN KINASE"/>
    <property type="match status" value="1"/>
</dbReference>
<comment type="similarity">
    <text evidence="4">Belongs to the protein kinase superfamily. CAMK Ser/Thr protein kinase family. NIM1 subfamily.</text>
</comment>
<dbReference type="InterPro" id="IPR048622">
    <property type="entry name" value="BRSK1_2-like_UBA"/>
</dbReference>
<feature type="compositionally biased region" description="Basic residues" evidence="18">
    <location>
        <begin position="478"/>
        <end position="488"/>
    </location>
</feature>
<sequence>MESRGRGDRTSYRGSRRPLQDTSVNVAYSSPTRVPAPPNYSKPREFDGQDQQQATQQTSTRSYKQTDSYEPPGTGERVEVISSISVDPPSSPPIQKPDAHPARVKAQVGPWLLGRTLGKGSSGRVRLAKHVETGQFAAIKIVGKGNDEVVGEGGQERPLPPGLEREVVIMKLICHPNVMGLWDVWENRGELYLVLEYIEGGELFDYLTRRGRLPEPEAIMYFRQILSGIDYCQHFNICHRDLKPENLLLDSNGNIKIADFGMAALQPHGSLLDTPCGSPHYASPEIVSGKHYDGGKSDIWSCGIILFALLAGYLPFDDDNIRRLLQKVMKGRFVMPVEFSIEAKDLIMRMLTIDPEERISMEEIWKHPLLRMYAPLDPVTGEETDRGPKPPRSKDIGRPVKHGRDIDDGILKNLQTLWQGVDENTLIERLLNNVHNQEKVFYFLLLKYRYEHLENYPGTSEERKSSQASSSSASSHLPQHRIGSRQGRRAGTVARRGRHREDPSASVTGRGSVDYRPPTRGKPQAESIHGDDRVNYHAREKAGDRLQSMRGRRSIADHRNRNSVLRLRGVSSRVSATGSIRHHHHLHAANTNSTGGRYRSRSSLVSHISTSPSHFKPSGHFKRRVSFNHTAASLNNRHARTGGSIASRKPLHDTVWVDDERGTRTQAVGFDREDTPRFEPSLGIFVPKGRKESIDITKGRSTLSNDGMASNGKIIYASQPNRRAQHPSEQQDAERRRIVSEELEAACDRAFGSLGSLKTLSTMRSGRETGDISSHTVDSVEFANLTVSSAVTTRAQQSRKDDDDRPLPTLPPEALIRKCSNGRSTLRIFDDDEADPDKGYLDDVLEHFDKLMERPVSFALPSNQPRAVSQGGRPLNLASTNNTIPMPHIFEKEKIAKLEAQNRGLGIARGGVGSKSRVVSAPQPNRNVSLAGRHPNRQSDIPPCVDKFEPAPLRIRPKSVVNRHVPIGRAGDGSRNSKHLSQLPVVTDDSVGFDPELILPSAHRDDRQSVKFANDETRAIATGANLVMSGALATAVMDSSAKEVKKKRSFFDVLKGKSRIASEPKDPVVEEIIAGGTKGTFGRRSGNLLKRWASRDAGGLLAFGTSNDRGDTQSVANGLTSCFTVPQGSKEGSDCFGGFEEDQFTKVMSQRNWFMKFLNVKPASRVICFNISSMATRKEIMKLWKEWVKYGLVIVEDDRKSLVMRARVGTPNSLNIKEVSFVGEIRAYGGSRKTGSGVVRFTQEKGAASSFNRVIVEMTKKFSEKGIILPED</sequence>
<dbReference type="InterPro" id="IPR008271">
    <property type="entry name" value="Ser/Thr_kinase_AS"/>
</dbReference>
<dbReference type="Pfam" id="PF16797">
    <property type="entry name" value="Fungal_KA1"/>
    <property type="match status" value="1"/>
</dbReference>
<evidence type="ECO:0000256" key="2">
    <source>
        <dbReference type="ARBA" id="ARBA00004266"/>
    </source>
</evidence>
<dbReference type="PROSITE" id="PS00107">
    <property type="entry name" value="PROTEIN_KINASE_ATP"/>
    <property type="match status" value="1"/>
</dbReference>
<dbReference type="AlphaFoldDB" id="A0A292PS19"/>
<dbReference type="GO" id="GO:0004674">
    <property type="term" value="F:protein serine/threonine kinase activity"/>
    <property type="evidence" value="ECO:0007669"/>
    <property type="project" value="UniProtKB-KW"/>
</dbReference>
<keyword evidence="14" id="KW-0524">Neurogenesis</keyword>
<keyword evidence="6" id="KW-0723">Serine/threonine-protein kinase</keyword>
<evidence type="ECO:0000256" key="11">
    <source>
        <dbReference type="ARBA" id="ARBA00022777"/>
    </source>
</evidence>
<dbReference type="Gene3D" id="1.10.510.10">
    <property type="entry name" value="Transferase(Phosphotransferase) domain 1"/>
    <property type="match status" value="1"/>
</dbReference>
<keyword evidence="13" id="KW-0460">Magnesium</keyword>
<dbReference type="PROSITE" id="PS50011">
    <property type="entry name" value="PROTEIN_KINASE_DOM"/>
    <property type="match status" value="1"/>
</dbReference>
<evidence type="ECO:0000256" key="10">
    <source>
        <dbReference type="ARBA" id="ARBA00022741"/>
    </source>
</evidence>
<dbReference type="Gene3D" id="3.30.310.220">
    <property type="entry name" value="Fungal kinase associated-1 domain"/>
    <property type="match status" value="1"/>
</dbReference>
<proteinExistence type="inferred from homology"/>
<dbReference type="InterPro" id="IPR000719">
    <property type="entry name" value="Prot_kinase_dom"/>
</dbReference>
<dbReference type="GO" id="GO:0005940">
    <property type="term" value="C:septin ring"/>
    <property type="evidence" value="ECO:0007669"/>
    <property type="project" value="UniProtKB-ARBA"/>
</dbReference>
<comment type="catalytic activity">
    <reaction evidence="15">
        <text>L-threonyl-[protein] + ATP = O-phospho-L-threonyl-[protein] + ADP + H(+)</text>
        <dbReference type="Rhea" id="RHEA:46608"/>
        <dbReference type="Rhea" id="RHEA-COMP:11060"/>
        <dbReference type="Rhea" id="RHEA-COMP:11605"/>
        <dbReference type="ChEBI" id="CHEBI:15378"/>
        <dbReference type="ChEBI" id="CHEBI:30013"/>
        <dbReference type="ChEBI" id="CHEBI:30616"/>
        <dbReference type="ChEBI" id="CHEBI:61977"/>
        <dbReference type="ChEBI" id="CHEBI:456216"/>
        <dbReference type="EC" id="2.7.11.1"/>
    </reaction>
</comment>
<dbReference type="GO" id="GO:0035556">
    <property type="term" value="P:intracellular signal transduction"/>
    <property type="evidence" value="ECO:0007669"/>
    <property type="project" value="TreeGrafter"/>
</dbReference>
<name>A0A292PS19_9PEZI</name>
<dbReference type="PANTHER" id="PTHR24346">
    <property type="entry name" value="MAP/MICROTUBULE AFFINITY-REGULATING KINASE"/>
    <property type="match status" value="1"/>
</dbReference>
<evidence type="ECO:0000256" key="16">
    <source>
        <dbReference type="ARBA" id="ARBA00048679"/>
    </source>
</evidence>
<dbReference type="SMART" id="SM00220">
    <property type="entry name" value="S_TKc"/>
    <property type="match status" value="1"/>
</dbReference>
<dbReference type="Pfam" id="PF00069">
    <property type="entry name" value="Pkinase"/>
    <property type="match status" value="1"/>
</dbReference>
<reference evidence="20" key="1">
    <citation type="submission" date="2015-10" db="EMBL/GenBank/DDBJ databases">
        <authorList>
            <person name="Regsiter A."/>
            <person name="william w."/>
        </authorList>
    </citation>
    <scope>NUCLEOTIDE SEQUENCE</scope>
    <source>
        <strain evidence="20">Montdore</strain>
    </source>
</reference>
<dbReference type="EC" id="2.7.11.1" evidence="5"/>
<feature type="region of interest" description="Disordered" evidence="18">
    <location>
        <begin position="1"/>
        <end position="75"/>
    </location>
</feature>
<evidence type="ECO:0000256" key="5">
    <source>
        <dbReference type="ARBA" id="ARBA00012513"/>
    </source>
</evidence>
<evidence type="ECO:0000256" key="4">
    <source>
        <dbReference type="ARBA" id="ARBA00010791"/>
    </source>
</evidence>
<feature type="compositionally biased region" description="Low complexity" evidence="18">
    <location>
        <begin position="466"/>
        <end position="475"/>
    </location>
</feature>
<comment type="similarity">
    <text evidence="3">Belongs to the protein kinase superfamily. CAMK Ser/Thr protein kinase family. SNF1 subfamily.</text>
</comment>
<evidence type="ECO:0000256" key="13">
    <source>
        <dbReference type="ARBA" id="ARBA00022842"/>
    </source>
</evidence>
<dbReference type="SUPFAM" id="SSF56112">
    <property type="entry name" value="Protein kinase-like (PK-like)"/>
    <property type="match status" value="1"/>
</dbReference>
<evidence type="ECO:0000256" key="18">
    <source>
        <dbReference type="SAM" id="MobiDB-lite"/>
    </source>
</evidence>
<dbReference type="InterPro" id="IPR011009">
    <property type="entry name" value="Kinase-like_dom_sf"/>
</dbReference>
<comment type="cofactor">
    <cofactor evidence="1">
        <name>Mg(2+)</name>
        <dbReference type="ChEBI" id="CHEBI:18420"/>
    </cofactor>
</comment>
<dbReference type="GO" id="GO:0005935">
    <property type="term" value="C:cellular bud neck"/>
    <property type="evidence" value="ECO:0007669"/>
    <property type="project" value="UniProtKB-SubCell"/>
</dbReference>
<dbReference type="GO" id="GO:0005524">
    <property type="term" value="F:ATP binding"/>
    <property type="evidence" value="ECO:0007669"/>
    <property type="project" value="UniProtKB-UniRule"/>
</dbReference>
<dbReference type="CDD" id="cd14081">
    <property type="entry name" value="STKc_BRSK1_2"/>
    <property type="match status" value="1"/>
</dbReference>
<evidence type="ECO:0000256" key="1">
    <source>
        <dbReference type="ARBA" id="ARBA00001946"/>
    </source>
</evidence>
<evidence type="ECO:0000256" key="15">
    <source>
        <dbReference type="ARBA" id="ARBA00047899"/>
    </source>
</evidence>
<keyword evidence="11" id="KW-0418">Kinase</keyword>
<protein>
    <recommendedName>
        <fullName evidence="5">non-specific serine/threonine protein kinase</fullName>
        <ecNumber evidence="5">2.7.11.1</ecNumber>
    </recommendedName>
</protein>
<evidence type="ECO:0000256" key="14">
    <source>
        <dbReference type="ARBA" id="ARBA00022902"/>
    </source>
</evidence>
<dbReference type="Proteomes" id="UP001412239">
    <property type="component" value="Unassembled WGS sequence"/>
</dbReference>
<gene>
    <name evidence="20" type="ORF">GSTUAT00006460001</name>
</gene>
<evidence type="ECO:0000256" key="17">
    <source>
        <dbReference type="PROSITE-ProRule" id="PRU10141"/>
    </source>
</evidence>
<evidence type="ECO:0000256" key="7">
    <source>
        <dbReference type="ARBA" id="ARBA00022553"/>
    </source>
</evidence>
<dbReference type="GO" id="GO:0046872">
    <property type="term" value="F:metal ion binding"/>
    <property type="evidence" value="ECO:0007669"/>
    <property type="project" value="UniProtKB-KW"/>
</dbReference>
<feature type="compositionally biased region" description="Basic and acidic residues" evidence="18">
    <location>
        <begin position="383"/>
        <end position="402"/>
    </location>
</feature>
<feature type="region of interest" description="Disordered" evidence="18">
    <location>
        <begin position="458"/>
        <end position="557"/>
    </location>
</feature>
<dbReference type="InterPro" id="IPR017441">
    <property type="entry name" value="Protein_kinase_ATP_BS"/>
</dbReference>
<dbReference type="PROSITE" id="PS00108">
    <property type="entry name" value="PROTEIN_KINASE_ST"/>
    <property type="match status" value="1"/>
</dbReference>
<evidence type="ECO:0000313" key="20">
    <source>
        <dbReference type="EMBL" id="CUS09428.1"/>
    </source>
</evidence>
<accession>A0A292PS19</accession>
<dbReference type="EMBL" id="LN891082">
    <property type="protein sequence ID" value="CUS09428.1"/>
    <property type="molecule type" value="Genomic_DNA"/>
</dbReference>
<feature type="compositionally biased region" description="Low complexity" evidence="18">
    <location>
        <begin position="49"/>
        <end position="60"/>
    </location>
</feature>
<organism evidence="20 21">
    <name type="scientific">Tuber aestivum</name>
    <name type="common">summer truffle</name>
    <dbReference type="NCBI Taxonomy" id="59557"/>
    <lineage>
        <taxon>Eukaryota</taxon>
        <taxon>Fungi</taxon>
        <taxon>Dikarya</taxon>
        <taxon>Ascomycota</taxon>
        <taxon>Pezizomycotina</taxon>
        <taxon>Pezizomycetes</taxon>
        <taxon>Pezizales</taxon>
        <taxon>Tuberaceae</taxon>
        <taxon>Tuber</taxon>
    </lineage>
</organism>
<evidence type="ECO:0000313" key="21">
    <source>
        <dbReference type="Proteomes" id="UP001412239"/>
    </source>
</evidence>
<evidence type="ECO:0000256" key="12">
    <source>
        <dbReference type="ARBA" id="ARBA00022840"/>
    </source>
</evidence>
<keyword evidence="8" id="KW-0808">Transferase</keyword>
<feature type="compositionally biased region" description="Basic and acidic residues" evidence="18">
    <location>
        <begin position="528"/>
        <end position="544"/>
    </location>
</feature>
<evidence type="ECO:0000256" key="8">
    <source>
        <dbReference type="ARBA" id="ARBA00022679"/>
    </source>
</evidence>